<dbReference type="InterPro" id="IPR023210">
    <property type="entry name" value="NADP_OxRdtase_dom"/>
</dbReference>
<accession>A0ABX0DD98</accession>
<evidence type="ECO:0000259" key="1">
    <source>
        <dbReference type="Pfam" id="PF00248"/>
    </source>
</evidence>
<reference evidence="2 3" key="1">
    <citation type="submission" date="2020-02" db="EMBL/GenBank/DDBJ databases">
        <title>Genome sequence of the type strain DSM 27180 of Arthrobacter silviterrae.</title>
        <authorList>
            <person name="Gao J."/>
            <person name="Sun J."/>
        </authorList>
    </citation>
    <scope>NUCLEOTIDE SEQUENCE [LARGE SCALE GENOMIC DNA]</scope>
    <source>
        <strain evidence="2 3">DSM 27180</strain>
    </source>
</reference>
<gene>
    <name evidence="2" type="ORF">G6N77_09580</name>
</gene>
<dbReference type="InterPro" id="IPR050523">
    <property type="entry name" value="AKR_Detox_Biosynth"/>
</dbReference>
<dbReference type="Proteomes" id="UP000479226">
    <property type="component" value="Unassembled WGS sequence"/>
</dbReference>
<dbReference type="EMBL" id="JAAKZI010000014">
    <property type="protein sequence ID" value="NGN83706.1"/>
    <property type="molecule type" value="Genomic_DNA"/>
</dbReference>
<name>A0ABX0DD98_9MICC</name>
<sequence>MKYTHLGRSGLKVSRVCLGTMNFGPHTQEADAHRIMDEAREAGLNFFDTANAYGGEDHRGWTEEIIGRWFAKGGGRRNDTVLATKVYGWMSHKPNDSHLSALNIRRALDASLKRLQTDHIELYQFHHVDRGTPWDEIWQAVDVAVQQGKIIYSGSSNFAGWHIAAAQEAAARRPVTGLVSEQSIYSLMQRSVEREVIPAAQHYGLGLLPWSPLHGGLLGGVLKKEHDGVRRLGGRAAQALEAFADDIAAFESFAAQRGQEPGDIALAWLLHQPAVTAPIIGPRTSDQLAAGLRALEVSLDADALAQLDQIFPGPKTAPEDYAW</sequence>
<comment type="caution">
    <text evidence="2">The sequence shown here is derived from an EMBL/GenBank/DDBJ whole genome shotgun (WGS) entry which is preliminary data.</text>
</comment>
<proteinExistence type="predicted"/>
<evidence type="ECO:0000313" key="2">
    <source>
        <dbReference type="EMBL" id="NGN83706.1"/>
    </source>
</evidence>
<keyword evidence="3" id="KW-1185">Reference proteome</keyword>
<feature type="domain" description="NADP-dependent oxidoreductase" evidence="1">
    <location>
        <begin position="16"/>
        <end position="310"/>
    </location>
</feature>
<dbReference type="PANTHER" id="PTHR43364">
    <property type="entry name" value="NADH-SPECIFIC METHYLGLYOXAL REDUCTASE-RELATED"/>
    <property type="match status" value="1"/>
</dbReference>
<dbReference type="Gene3D" id="3.20.20.100">
    <property type="entry name" value="NADP-dependent oxidoreductase domain"/>
    <property type="match status" value="1"/>
</dbReference>
<evidence type="ECO:0000313" key="3">
    <source>
        <dbReference type="Proteomes" id="UP000479226"/>
    </source>
</evidence>
<dbReference type="Pfam" id="PF00248">
    <property type="entry name" value="Aldo_ket_red"/>
    <property type="match status" value="1"/>
</dbReference>
<dbReference type="RefSeq" id="WP_165181900.1">
    <property type="nucleotide sequence ID" value="NZ_JAAKZI010000014.1"/>
</dbReference>
<dbReference type="PANTHER" id="PTHR43364:SF5">
    <property type="entry name" value="REDUCTASE"/>
    <property type="match status" value="1"/>
</dbReference>
<dbReference type="InterPro" id="IPR036812">
    <property type="entry name" value="NAD(P)_OxRdtase_dom_sf"/>
</dbReference>
<organism evidence="2 3">
    <name type="scientific">Arthrobacter silviterrae</name>
    <dbReference type="NCBI Taxonomy" id="2026658"/>
    <lineage>
        <taxon>Bacteria</taxon>
        <taxon>Bacillati</taxon>
        <taxon>Actinomycetota</taxon>
        <taxon>Actinomycetes</taxon>
        <taxon>Micrococcales</taxon>
        <taxon>Micrococcaceae</taxon>
        <taxon>Arthrobacter</taxon>
    </lineage>
</organism>
<dbReference type="SUPFAM" id="SSF51430">
    <property type="entry name" value="NAD(P)-linked oxidoreductase"/>
    <property type="match status" value="1"/>
</dbReference>
<protein>
    <submittedName>
        <fullName evidence="2">Aldo/keto reductase</fullName>
    </submittedName>
</protein>